<evidence type="ECO:0000256" key="2">
    <source>
        <dbReference type="ARBA" id="ARBA00023004"/>
    </source>
</evidence>
<dbReference type="Pfam" id="PF00037">
    <property type="entry name" value="Fer4"/>
    <property type="match status" value="1"/>
</dbReference>
<evidence type="ECO:0000259" key="4">
    <source>
        <dbReference type="PROSITE" id="PS51379"/>
    </source>
</evidence>
<feature type="domain" description="4Fe-4S ferredoxin-type" evidence="4">
    <location>
        <begin position="87"/>
        <end position="116"/>
    </location>
</feature>
<dbReference type="Pfam" id="PF01656">
    <property type="entry name" value="CbiA"/>
    <property type="match status" value="1"/>
</dbReference>
<dbReference type="EMBL" id="VDMB01000010">
    <property type="protein sequence ID" value="TYT74530.1"/>
    <property type="molecule type" value="Genomic_DNA"/>
</dbReference>
<dbReference type="OrthoDB" id="9778602at2"/>
<dbReference type="Proteomes" id="UP000321899">
    <property type="component" value="Unassembled WGS sequence"/>
</dbReference>
<dbReference type="PANTHER" id="PTHR43534:SF1">
    <property type="entry name" value="4FE-4S CLUSTER CONTAINING PARA FAMILY ATPASE PROTEIN"/>
    <property type="match status" value="1"/>
</dbReference>
<dbReference type="InterPro" id="IPR017896">
    <property type="entry name" value="4Fe4S_Fe-S-bd"/>
</dbReference>
<evidence type="ECO:0000256" key="1">
    <source>
        <dbReference type="ARBA" id="ARBA00022723"/>
    </source>
</evidence>
<dbReference type="CDD" id="cd03110">
    <property type="entry name" value="SIMIBI_bact_arch"/>
    <property type="match status" value="1"/>
</dbReference>
<evidence type="ECO:0000313" key="6">
    <source>
        <dbReference type="Proteomes" id="UP000321899"/>
    </source>
</evidence>
<sequence length="310" mass="33095">MKELVILSGKGGTGKTSISAAFAHLAPSRILVDADVDAANLHLVVPHKVFSSEAFSGGILPELDLTLCTDCGTCVGICAFHAIKDTHPPEIDPVYCEGCGICHDFCPAGAIGLKPRISGTWFHSSTAEGPMLHARLGIAEENSGKLVSMLRKRAGELGRQGEYPIILVDGPPGIGCPVIASLTGADLVLMVTEPTLSGRHDMLRLAKLCARMRIPVCLTLNKWDLNPEMAHAMEEEARSRGMEILSSIPFDTEMTKAMAAGRSLTEVSSGPASQALMQLWQEVLSLLEKQQKSSDGGLLIMESLKQETIP</sequence>
<gene>
    <name evidence="5" type="ORF">FIM25_09150</name>
</gene>
<keyword evidence="1" id="KW-0479">Metal-binding</keyword>
<evidence type="ECO:0000256" key="3">
    <source>
        <dbReference type="ARBA" id="ARBA00023014"/>
    </source>
</evidence>
<dbReference type="InterPro" id="IPR017900">
    <property type="entry name" value="4Fe4S_Fe_S_CS"/>
</dbReference>
<proteinExistence type="predicted"/>
<dbReference type="SUPFAM" id="SSF52540">
    <property type="entry name" value="P-loop containing nucleoside triphosphate hydrolases"/>
    <property type="match status" value="1"/>
</dbReference>
<dbReference type="PROSITE" id="PS51379">
    <property type="entry name" value="4FE4S_FER_2"/>
    <property type="match status" value="2"/>
</dbReference>
<accession>A0A5S5MFQ7</accession>
<dbReference type="InterPro" id="IPR027417">
    <property type="entry name" value="P-loop_NTPase"/>
</dbReference>
<dbReference type="AlphaFoldDB" id="A0A5S5MFQ7"/>
<keyword evidence="3" id="KW-0411">Iron-sulfur</keyword>
<keyword evidence="2" id="KW-0408">Iron</keyword>
<dbReference type="GO" id="GO:0046872">
    <property type="term" value="F:metal ion binding"/>
    <property type="evidence" value="ECO:0007669"/>
    <property type="project" value="UniProtKB-KW"/>
</dbReference>
<dbReference type="Gene3D" id="3.30.70.20">
    <property type="match status" value="1"/>
</dbReference>
<reference evidence="5 6" key="1">
    <citation type="submission" date="2019-06" db="EMBL/GenBank/DDBJ databases">
        <title>Desulfobotulus mexicanus sp. nov., a novel sulfate-reducing bacterium isolated from the sediment of an alkaline crater lake in Mexico.</title>
        <authorList>
            <person name="Hirschler-Rea A."/>
        </authorList>
    </citation>
    <scope>NUCLEOTIDE SEQUENCE [LARGE SCALE GENOMIC DNA]</scope>
    <source>
        <strain evidence="5 6">PAR22N</strain>
    </source>
</reference>
<name>A0A5S5MFQ7_9BACT</name>
<evidence type="ECO:0000313" key="5">
    <source>
        <dbReference type="EMBL" id="TYT74530.1"/>
    </source>
</evidence>
<dbReference type="Gene3D" id="3.40.50.300">
    <property type="entry name" value="P-loop containing nucleotide triphosphate hydrolases"/>
    <property type="match status" value="2"/>
</dbReference>
<keyword evidence="6" id="KW-1185">Reference proteome</keyword>
<protein>
    <submittedName>
        <fullName evidence="5">(4Fe-4S)-binding protein</fullName>
    </submittedName>
</protein>
<dbReference type="GO" id="GO:0051536">
    <property type="term" value="F:iron-sulfur cluster binding"/>
    <property type="evidence" value="ECO:0007669"/>
    <property type="project" value="UniProtKB-KW"/>
</dbReference>
<dbReference type="InterPro" id="IPR002586">
    <property type="entry name" value="CobQ/CobB/MinD/ParA_Nub-bd_dom"/>
</dbReference>
<dbReference type="PANTHER" id="PTHR43534">
    <property type="entry name" value="MIND SUPERFAMILY P-LOOP ATPASE CONTAINING AN INSERTED FERREDOXIN DOMAIN"/>
    <property type="match status" value="1"/>
</dbReference>
<feature type="domain" description="4Fe-4S ferredoxin-type" evidence="4">
    <location>
        <begin position="59"/>
        <end position="84"/>
    </location>
</feature>
<comment type="caution">
    <text evidence="5">The sequence shown here is derived from an EMBL/GenBank/DDBJ whole genome shotgun (WGS) entry which is preliminary data.</text>
</comment>
<dbReference type="RefSeq" id="WP_139448501.1">
    <property type="nucleotide sequence ID" value="NZ_VDMB01000010.1"/>
</dbReference>
<dbReference type="PROSITE" id="PS00198">
    <property type="entry name" value="4FE4S_FER_1"/>
    <property type="match status" value="1"/>
</dbReference>
<organism evidence="5 6">
    <name type="scientific">Desulfobotulus mexicanus</name>
    <dbReference type="NCBI Taxonomy" id="2586642"/>
    <lineage>
        <taxon>Bacteria</taxon>
        <taxon>Pseudomonadati</taxon>
        <taxon>Thermodesulfobacteriota</taxon>
        <taxon>Desulfobacteria</taxon>
        <taxon>Desulfobacterales</taxon>
        <taxon>Desulfobacteraceae</taxon>
        <taxon>Desulfobotulus</taxon>
    </lineage>
</organism>